<dbReference type="GeneID" id="87938580"/>
<dbReference type="Proteomes" id="UP001322277">
    <property type="component" value="Chromosome 1"/>
</dbReference>
<keyword evidence="2" id="KW-1185">Reference proteome</keyword>
<evidence type="ECO:0000313" key="1">
    <source>
        <dbReference type="EMBL" id="WQF77063.1"/>
    </source>
</evidence>
<dbReference type="EMBL" id="CP137305">
    <property type="protein sequence ID" value="WQF77063.1"/>
    <property type="molecule type" value="Genomic_DNA"/>
</dbReference>
<organism evidence="1 2">
    <name type="scientific">Colletotrichum destructivum</name>
    <dbReference type="NCBI Taxonomy" id="34406"/>
    <lineage>
        <taxon>Eukaryota</taxon>
        <taxon>Fungi</taxon>
        <taxon>Dikarya</taxon>
        <taxon>Ascomycota</taxon>
        <taxon>Pezizomycotina</taxon>
        <taxon>Sordariomycetes</taxon>
        <taxon>Hypocreomycetidae</taxon>
        <taxon>Glomerellales</taxon>
        <taxon>Glomerellaceae</taxon>
        <taxon>Colletotrichum</taxon>
        <taxon>Colletotrichum destructivum species complex</taxon>
    </lineage>
</organism>
<sequence length="69" mass="7487">MPPVNHTPAPRSSQRSKYCFCSGCCSPAPHLTFSSLRNETTSEENHTTIAIAIPAPQPAGWLPLPLSWP</sequence>
<dbReference type="KEGG" id="cdet:87938580"/>
<evidence type="ECO:0000313" key="2">
    <source>
        <dbReference type="Proteomes" id="UP001322277"/>
    </source>
</evidence>
<dbReference type="RefSeq" id="XP_062774287.1">
    <property type="nucleotide sequence ID" value="XM_062918236.1"/>
</dbReference>
<dbReference type="AlphaFoldDB" id="A0AAX4I268"/>
<reference evidence="2" key="1">
    <citation type="journal article" date="2023" name="bioRxiv">
        <title>Complete genome of the Medicago anthracnose fungus, Colletotrichum destructivum, reveals a mini-chromosome-like region within a core chromosome.</title>
        <authorList>
            <person name="Lapalu N."/>
            <person name="Simon A."/>
            <person name="Lu A."/>
            <person name="Plaumann P.-L."/>
            <person name="Amselem J."/>
            <person name="Pigne S."/>
            <person name="Auger A."/>
            <person name="Koch C."/>
            <person name="Dallery J.-F."/>
            <person name="O'Connell R.J."/>
        </authorList>
    </citation>
    <scope>NUCLEOTIDE SEQUENCE [LARGE SCALE GENOMIC DNA]</scope>
    <source>
        <strain evidence="2">CBS 520.97</strain>
    </source>
</reference>
<accession>A0AAX4I268</accession>
<name>A0AAX4I268_9PEZI</name>
<proteinExistence type="predicted"/>
<protein>
    <submittedName>
        <fullName evidence="1">Uncharacterized protein</fullName>
    </submittedName>
</protein>
<gene>
    <name evidence="1" type="ORF">CDEST_02077</name>
</gene>